<reference evidence="1" key="2">
    <citation type="journal article" date="2015" name="Fish Shellfish Immunol.">
        <title>Early steps in the European eel (Anguilla anguilla)-Vibrio vulnificus interaction in the gills: Role of the RtxA13 toxin.</title>
        <authorList>
            <person name="Callol A."/>
            <person name="Pajuelo D."/>
            <person name="Ebbesson L."/>
            <person name="Teles M."/>
            <person name="MacKenzie S."/>
            <person name="Amaro C."/>
        </authorList>
    </citation>
    <scope>NUCLEOTIDE SEQUENCE</scope>
</reference>
<name>A0A0E9SG06_ANGAN</name>
<organism evidence="1">
    <name type="scientific">Anguilla anguilla</name>
    <name type="common">European freshwater eel</name>
    <name type="synonym">Muraena anguilla</name>
    <dbReference type="NCBI Taxonomy" id="7936"/>
    <lineage>
        <taxon>Eukaryota</taxon>
        <taxon>Metazoa</taxon>
        <taxon>Chordata</taxon>
        <taxon>Craniata</taxon>
        <taxon>Vertebrata</taxon>
        <taxon>Euteleostomi</taxon>
        <taxon>Actinopterygii</taxon>
        <taxon>Neopterygii</taxon>
        <taxon>Teleostei</taxon>
        <taxon>Anguilliformes</taxon>
        <taxon>Anguillidae</taxon>
        <taxon>Anguilla</taxon>
    </lineage>
</organism>
<dbReference type="EMBL" id="GBXM01069154">
    <property type="protein sequence ID" value="JAH39423.1"/>
    <property type="molecule type" value="Transcribed_RNA"/>
</dbReference>
<reference evidence="1" key="1">
    <citation type="submission" date="2014-11" db="EMBL/GenBank/DDBJ databases">
        <authorList>
            <person name="Amaro Gonzalez C."/>
        </authorList>
    </citation>
    <scope>NUCLEOTIDE SEQUENCE</scope>
</reference>
<protein>
    <submittedName>
        <fullName evidence="1">Uncharacterized protein</fullName>
    </submittedName>
</protein>
<evidence type="ECO:0000313" key="1">
    <source>
        <dbReference type="EMBL" id="JAH39423.1"/>
    </source>
</evidence>
<sequence>MKYFNTAHKYKNHKSKMQNFPWLNMITVFHSKYQP</sequence>
<accession>A0A0E9SG06</accession>
<proteinExistence type="predicted"/>
<dbReference type="AlphaFoldDB" id="A0A0E9SG06"/>